<gene>
    <name evidence="8" type="ORF">ACFY35_06875</name>
</gene>
<accession>A0ABW6WAD3</accession>
<evidence type="ECO:0000256" key="5">
    <source>
        <dbReference type="ARBA" id="ARBA00023016"/>
    </source>
</evidence>
<dbReference type="PROSITE" id="PS00329">
    <property type="entry name" value="HSP70_2"/>
    <property type="match status" value="1"/>
</dbReference>
<evidence type="ECO:0000256" key="4">
    <source>
        <dbReference type="ARBA" id="ARBA00022840"/>
    </source>
</evidence>
<keyword evidence="9" id="KW-1185">Reference proteome</keyword>
<proteinExistence type="inferred from homology"/>
<evidence type="ECO:0000313" key="8">
    <source>
        <dbReference type="EMBL" id="MFF5289141.1"/>
    </source>
</evidence>
<keyword evidence="5" id="KW-0346">Stress response</keyword>
<keyword evidence="2" id="KW-0597">Phosphoprotein</keyword>
<dbReference type="PROSITE" id="PS00297">
    <property type="entry name" value="HSP70_1"/>
    <property type="match status" value="1"/>
</dbReference>
<sequence>MAIFGIDLGTTYSCIAQVDDTGRPVVIKNAIGEDSTPSVVFFETPDNVVVGREAKNSARLYPDLVVSLIKRRIGEDGAELEIHGVVQTPVSVSALILRELARAAGESTHVPVLDVVITVPAYFGVKEREATRAAGQVAGLNVLNVVPEPVAAALHYDAFGSAGGERTILVYDLGGGTFDTTVIKISERDVTVVCTDGDHQLGGADWDERVADLLLQRFLEDHPDSDAGSSDEFLQELAVAAEDVKRALSTLESRRQNMRWNGETSRLELTRQSFENATADLLERTHDITRRTVDTAREKGVERFDDVLLVGGSTRMPAVREMLRSRFGFEARIHDPDLAVAKGAALYALIESVRVALPEAAADGAGPAPAALRDAAADLGIDVENMKQLVGKRVTAVVPRAFGVKVLAPADQDADPEGFVVDHLLRANTALPAEPPAQTYGTAYEGMTGINLEIWEQAGATESARLSDNAKIGEGRIDDLPPMPAQSPVEVTFAMDEMGTLRVHAVERRTDKELSMELAITGLSKDRLDEARSAVAKYAVGA</sequence>
<dbReference type="InterPro" id="IPR029047">
    <property type="entry name" value="HSP70_peptide-bd_sf"/>
</dbReference>
<evidence type="ECO:0000256" key="1">
    <source>
        <dbReference type="ARBA" id="ARBA00007381"/>
    </source>
</evidence>
<evidence type="ECO:0000256" key="2">
    <source>
        <dbReference type="ARBA" id="ARBA00022553"/>
    </source>
</evidence>
<dbReference type="Gene3D" id="2.60.34.10">
    <property type="entry name" value="Substrate Binding Domain Of DNAk, Chain A, domain 1"/>
    <property type="match status" value="1"/>
</dbReference>
<dbReference type="Proteomes" id="UP001602245">
    <property type="component" value="Unassembled WGS sequence"/>
</dbReference>
<dbReference type="CDD" id="cd24029">
    <property type="entry name" value="ASKHA_NBD_HSP70_DnaK_HscA_HscC"/>
    <property type="match status" value="1"/>
</dbReference>
<organism evidence="8 9">
    <name type="scientific">Paractinoplanes globisporus</name>
    <dbReference type="NCBI Taxonomy" id="113565"/>
    <lineage>
        <taxon>Bacteria</taxon>
        <taxon>Bacillati</taxon>
        <taxon>Actinomycetota</taxon>
        <taxon>Actinomycetes</taxon>
        <taxon>Micromonosporales</taxon>
        <taxon>Micromonosporaceae</taxon>
        <taxon>Paractinoplanes</taxon>
    </lineage>
</organism>
<protein>
    <submittedName>
        <fullName evidence="8">Hsp70 family protein</fullName>
    </submittedName>
</protein>
<dbReference type="InterPro" id="IPR043129">
    <property type="entry name" value="ATPase_NBD"/>
</dbReference>
<dbReference type="RefSeq" id="WP_020509487.1">
    <property type="nucleotide sequence ID" value="NZ_JBIAZU010000001.1"/>
</dbReference>
<evidence type="ECO:0000256" key="6">
    <source>
        <dbReference type="ARBA" id="ARBA00023186"/>
    </source>
</evidence>
<reference evidence="8 9" key="1">
    <citation type="submission" date="2024-10" db="EMBL/GenBank/DDBJ databases">
        <title>The Natural Products Discovery Center: Release of the First 8490 Sequenced Strains for Exploring Actinobacteria Biosynthetic Diversity.</title>
        <authorList>
            <person name="Kalkreuter E."/>
            <person name="Kautsar S.A."/>
            <person name="Yang D."/>
            <person name="Bader C.D."/>
            <person name="Teijaro C.N."/>
            <person name="Fluegel L."/>
            <person name="Davis C.M."/>
            <person name="Simpson J.R."/>
            <person name="Lauterbach L."/>
            <person name="Steele A.D."/>
            <person name="Gui C."/>
            <person name="Meng S."/>
            <person name="Li G."/>
            <person name="Viehrig K."/>
            <person name="Ye F."/>
            <person name="Su P."/>
            <person name="Kiefer A.F."/>
            <person name="Nichols A."/>
            <person name="Cepeda A.J."/>
            <person name="Yan W."/>
            <person name="Fan B."/>
            <person name="Jiang Y."/>
            <person name="Adhikari A."/>
            <person name="Zheng C.-J."/>
            <person name="Schuster L."/>
            <person name="Cowan T.M."/>
            <person name="Smanski M.J."/>
            <person name="Chevrette M.G."/>
            <person name="De Carvalho L.P.S."/>
            <person name="Shen B."/>
        </authorList>
    </citation>
    <scope>NUCLEOTIDE SEQUENCE [LARGE SCALE GENOMIC DNA]</scope>
    <source>
        <strain evidence="8 9">NPDC000087</strain>
    </source>
</reference>
<evidence type="ECO:0000256" key="3">
    <source>
        <dbReference type="ARBA" id="ARBA00022741"/>
    </source>
</evidence>
<dbReference type="EMBL" id="JBIAZU010000001">
    <property type="protein sequence ID" value="MFF5289141.1"/>
    <property type="molecule type" value="Genomic_DNA"/>
</dbReference>
<keyword evidence="4 7" id="KW-0067">ATP-binding</keyword>
<comment type="similarity">
    <text evidence="1 7">Belongs to the heat shock protein 70 family.</text>
</comment>
<dbReference type="InterPro" id="IPR018181">
    <property type="entry name" value="Heat_shock_70_CS"/>
</dbReference>
<dbReference type="InterPro" id="IPR013126">
    <property type="entry name" value="Hsp_70_fam"/>
</dbReference>
<dbReference type="Gene3D" id="3.90.640.10">
    <property type="entry name" value="Actin, Chain A, domain 4"/>
    <property type="match status" value="1"/>
</dbReference>
<dbReference type="Pfam" id="PF00012">
    <property type="entry name" value="HSP70"/>
    <property type="match status" value="2"/>
</dbReference>
<dbReference type="Gene3D" id="3.30.420.40">
    <property type="match status" value="2"/>
</dbReference>
<dbReference type="SUPFAM" id="SSF100920">
    <property type="entry name" value="Heat shock protein 70kD (HSP70), peptide-binding domain"/>
    <property type="match status" value="1"/>
</dbReference>
<evidence type="ECO:0000313" key="9">
    <source>
        <dbReference type="Proteomes" id="UP001602245"/>
    </source>
</evidence>
<dbReference type="PANTHER" id="PTHR19375">
    <property type="entry name" value="HEAT SHOCK PROTEIN 70KDA"/>
    <property type="match status" value="1"/>
</dbReference>
<evidence type="ECO:0000256" key="7">
    <source>
        <dbReference type="RuleBase" id="RU003322"/>
    </source>
</evidence>
<name>A0ABW6WAD3_9ACTN</name>
<keyword evidence="3 7" id="KW-0547">Nucleotide-binding</keyword>
<comment type="caution">
    <text evidence="8">The sequence shown here is derived from an EMBL/GenBank/DDBJ whole genome shotgun (WGS) entry which is preliminary data.</text>
</comment>
<dbReference type="PROSITE" id="PS01036">
    <property type="entry name" value="HSP70_3"/>
    <property type="match status" value="1"/>
</dbReference>
<dbReference type="SUPFAM" id="SSF53067">
    <property type="entry name" value="Actin-like ATPase domain"/>
    <property type="match status" value="2"/>
</dbReference>
<keyword evidence="6" id="KW-0143">Chaperone</keyword>
<dbReference type="PRINTS" id="PR00301">
    <property type="entry name" value="HEATSHOCK70"/>
</dbReference>